<dbReference type="PANTHER" id="PTHR47691:SF3">
    <property type="entry name" value="HTH-TYPE TRANSCRIPTIONAL REGULATOR RV0890C-RELATED"/>
    <property type="match status" value="1"/>
</dbReference>
<dbReference type="InterPro" id="IPR049052">
    <property type="entry name" value="nSTAND1"/>
</dbReference>
<dbReference type="EMBL" id="JACAZI010000003">
    <property type="protein sequence ID" value="KAF7366034.1"/>
    <property type="molecule type" value="Genomic_DNA"/>
</dbReference>
<dbReference type="Gene3D" id="1.20.930.20">
    <property type="entry name" value="Adaptor protein Cbl, N-terminal domain"/>
    <property type="match status" value="1"/>
</dbReference>
<evidence type="ECO:0000313" key="2">
    <source>
        <dbReference type="EMBL" id="KAF7366034.1"/>
    </source>
</evidence>
<dbReference type="InterPro" id="IPR036537">
    <property type="entry name" value="Adaptor_Cbl_N_dom_sf"/>
</dbReference>
<dbReference type="CDD" id="cd21037">
    <property type="entry name" value="MLKL_NTD"/>
    <property type="match status" value="1"/>
</dbReference>
<protein>
    <submittedName>
        <fullName evidence="2">ATPase-AAA-core domain-containing protein</fullName>
    </submittedName>
</protein>
<keyword evidence="3" id="KW-1185">Reference proteome</keyword>
<organism evidence="2 3">
    <name type="scientific">Mycena venus</name>
    <dbReference type="NCBI Taxonomy" id="2733690"/>
    <lineage>
        <taxon>Eukaryota</taxon>
        <taxon>Fungi</taxon>
        <taxon>Dikarya</taxon>
        <taxon>Basidiomycota</taxon>
        <taxon>Agaricomycotina</taxon>
        <taxon>Agaricomycetes</taxon>
        <taxon>Agaricomycetidae</taxon>
        <taxon>Agaricales</taxon>
        <taxon>Marasmiineae</taxon>
        <taxon>Mycenaceae</taxon>
        <taxon>Mycena</taxon>
    </lineage>
</organism>
<dbReference type="Pfam" id="PF20703">
    <property type="entry name" value="nSTAND1"/>
    <property type="match status" value="1"/>
</dbReference>
<sequence length="1045" mass="116939">MPLPPTPGQTRLNNSIGLLSAAVGTLDLLAKSLNLPFLKPISAIAQSLLTSAESVRNNKNECIKMLDQIHDIIYGIVELHIKSDIDGQLSPKFLEPMGQFAETLQKVFTFVDAQQEKSKFKQLLRQSEMNALLKDCTAKLQQAVDVFKLQSARLLLDAKEIQEYGQQTHEDVLAMINSLSEANGSDTASSVDTVFFGDYNSSNSLSLLPSEPKIFHGRDSEILDLVKMFSHETPRIAILGPGGIGKTSLAKAIFHHEEIANAYDCRVFVACDSASTKQGLAALIGGHLGLPSTGSTSLTTAIIDHLSRGRPCLLVLDNLETSWEPLKSRKDVEDFLSSLTDIAHLALIITMRGAERPTNIRWTHPFLPPLRPLTEEAARETFLDIAGDEYDDSDIDKILALSGNIPLAIDLISHLVSAAGCLDVLSRWETETTSLVSEGYDRSSNLDLSISLSLTSPRIASVPHSVDLLSLLSMLPDGLSDVELLQSNLPLNNILACKAALLRTSLGYSDHGRLKALAPICEYMQRHRPPGSGLVYPLLSYFMELAKIYRKYYVSPENGGTISRITSNQGNIQNILVHGLHRDDRHLTEAIEFALTLVEFGRVHSWEDYWVDILDRIPTLIDQQNNHTFEIRLIIEKFASWPRYSVDSPEDLIDKALEHFKHLDDPSLQCTLYMVIGYFHRIKTHDIRIALKFLKEADSLSNFTGSKEQSRVSCQLAWAYFSLGDYRAAQVTAYEAQRQAKLAGYSYGEATALHLEATCWHKLGDYKRAAELCQSAQDVLAHYMMPNKQVEHAVRNLEIEIHTTKSEYSEAYNLTRHMISLERGQHNYLFILINVTVLEIMMGTDKHTIDTDIEQARSLCATLGRMRLVSWCDTLQAALDLREKNFSVALQTFRKCLRSSWGTDDEHVTFCLERLGDVTCWGPTQSMASWTIVFLVHALKTKQNLAIYRALQFVGNVFLGHHDPTTAANLFTVALEGFTQMDVHRSRAECMLYLGDIARTLNDYPKALHLWDAARPLFERSSQTHHIVLVDERFATVMQQISGAS</sequence>
<gene>
    <name evidence="2" type="ORF">MVEN_00479500</name>
</gene>
<dbReference type="Proteomes" id="UP000620124">
    <property type="component" value="Unassembled WGS sequence"/>
</dbReference>
<name>A0A8H6YWK7_9AGAR</name>
<reference evidence="2" key="1">
    <citation type="submission" date="2020-05" db="EMBL/GenBank/DDBJ databases">
        <title>Mycena genomes resolve the evolution of fungal bioluminescence.</title>
        <authorList>
            <person name="Tsai I.J."/>
        </authorList>
    </citation>
    <scope>NUCLEOTIDE SEQUENCE</scope>
    <source>
        <strain evidence="2">CCC161011</strain>
    </source>
</reference>
<dbReference type="GO" id="GO:0007166">
    <property type="term" value="P:cell surface receptor signaling pathway"/>
    <property type="evidence" value="ECO:0007669"/>
    <property type="project" value="InterPro"/>
</dbReference>
<dbReference type="InterPro" id="IPR027417">
    <property type="entry name" value="P-loop_NTPase"/>
</dbReference>
<dbReference type="Gene3D" id="1.25.40.10">
    <property type="entry name" value="Tetratricopeptide repeat domain"/>
    <property type="match status" value="2"/>
</dbReference>
<feature type="domain" description="Novel STAND NTPase 1" evidence="1">
    <location>
        <begin position="211"/>
        <end position="352"/>
    </location>
</feature>
<accession>A0A8H6YWK7</accession>
<dbReference type="AlphaFoldDB" id="A0A8H6YWK7"/>
<dbReference type="InterPro" id="IPR059179">
    <property type="entry name" value="MLKL-like_MCAfunc"/>
</dbReference>
<evidence type="ECO:0000313" key="3">
    <source>
        <dbReference type="Proteomes" id="UP000620124"/>
    </source>
</evidence>
<dbReference type="InterPro" id="IPR019734">
    <property type="entry name" value="TPR_rpt"/>
</dbReference>
<dbReference type="Gene3D" id="3.40.50.300">
    <property type="entry name" value="P-loop containing nucleotide triphosphate hydrolases"/>
    <property type="match status" value="1"/>
</dbReference>
<dbReference type="PRINTS" id="PR00364">
    <property type="entry name" value="DISEASERSIST"/>
</dbReference>
<comment type="caution">
    <text evidence="2">The sequence shown here is derived from an EMBL/GenBank/DDBJ whole genome shotgun (WGS) entry which is preliminary data.</text>
</comment>
<dbReference type="PANTHER" id="PTHR47691">
    <property type="entry name" value="REGULATOR-RELATED"/>
    <property type="match status" value="1"/>
</dbReference>
<evidence type="ECO:0000259" key="1">
    <source>
        <dbReference type="Pfam" id="PF20703"/>
    </source>
</evidence>
<dbReference type="OrthoDB" id="3027644at2759"/>
<dbReference type="SUPFAM" id="SSF52540">
    <property type="entry name" value="P-loop containing nucleoside triphosphate hydrolases"/>
    <property type="match status" value="1"/>
</dbReference>
<dbReference type="SMART" id="SM00028">
    <property type="entry name" value="TPR"/>
    <property type="match status" value="3"/>
</dbReference>
<dbReference type="InterPro" id="IPR011990">
    <property type="entry name" value="TPR-like_helical_dom_sf"/>
</dbReference>
<dbReference type="SUPFAM" id="SSF48452">
    <property type="entry name" value="TPR-like"/>
    <property type="match status" value="2"/>
</dbReference>
<proteinExistence type="predicted"/>